<dbReference type="Gene3D" id="2.40.160.20">
    <property type="match status" value="1"/>
</dbReference>
<dbReference type="InterPro" id="IPR011250">
    <property type="entry name" value="OMP/PagP_B-barrel"/>
</dbReference>
<organism evidence="4">
    <name type="scientific">Rickettsia parkeri</name>
    <dbReference type="NCBI Taxonomy" id="35792"/>
    <lineage>
        <taxon>Bacteria</taxon>
        <taxon>Pseudomonadati</taxon>
        <taxon>Pseudomonadota</taxon>
        <taxon>Alphaproteobacteria</taxon>
        <taxon>Rickettsiales</taxon>
        <taxon>Rickettsiaceae</taxon>
        <taxon>Rickettsieae</taxon>
        <taxon>Rickettsia</taxon>
        <taxon>spotted fever group</taxon>
    </lineage>
</organism>
<reference evidence="4" key="1">
    <citation type="submission" date="2009-01" db="EMBL/GenBank/DDBJ databases">
        <title>Cloning and sequencing of the genes encoding surface proteins of Amblyomma-associated Rickettsia.</title>
        <authorList>
            <person name="Pornwiroon W."/>
            <person name="Bourchookarn A."/>
            <person name="Paddock C.D."/>
            <person name="Macaluso K.R."/>
        </authorList>
    </citation>
    <scope>NUCLEOTIDE SEQUENCE</scope>
    <source>
        <strain evidence="4">Portsmouth</strain>
    </source>
</reference>
<evidence type="ECO:0000313" key="4">
    <source>
        <dbReference type="EMBL" id="ACV29999.1"/>
    </source>
</evidence>
<sequence length="227" mass="24399">MLTMKKLLLIAATSATILSSSVSFAEGMDHEWYLRIDTGAAMFNEEKDKATGVKLKSNTTVPVALGIGYYISENFRADLTLGTIIGGKLKKSGAATNAPFTRTNVSASHKPTITRLLINGYVDLTNFDMFDVFAGAGVGPALVKEKITYNGITGLSSNTKNRTNISYKLTLGTAAQIADGVKVELAYSWIDDGRTKSKNVIYQGTSVPTGGMHYQSHNLTAGIRFDI</sequence>
<name>C7SRV2_RICPA</name>
<dbReference type="AlphaFoldDB" id="C7SRV2"/>
<dbReference type="EMBL" id="FJ644552">
    <property type="protein sequence ID" value="ACV29999.1"/>
    <property type="molecule type" value="Genomic_DNA"/>
</dbReference>
<dbReference type="SUPFAM" id="SSF56925">
    <property type="entry name" value="OMPA-like"/>
    <property type="match status" value="1"/>
</dbReference>
<evidence type="ECO:0000259" key="3">
    <source>
        <dbReference type="Pfam" id="PF13505"/>
    </source>
</evidence>
<feature type="chain" id="PRO_5002983659" description="Outer membrane protein beta-barrel domain-containing protein" evidence="2">
    <location>
        <begin position="26"/>
        <end position="227"/>
    </location>
</feature>
<feature type="signal peptide" evidence="2">
    <location>
        <begin position="1"/>
        <end position="25"/>
    </location>
</feature>
<keyword evidence="1 2" id="KW-0732">Signal</keyword>
<evidence type="ECO:0000256" key="2">
    <source>
        <dbReference type="SAM" id="SignalP"/>
    </source>
</evidence>
<dbReference type="InterPro" id="IPR027385">
    <property type="entry name" value="Beta-barrel_OMP"/>
</dbReference>
<feature type="domain" description="Outer membrane protein beta-barrel" evidence="3">
    <location>
        <begin position="12"/>
        <end position="225"/>
    </location>
</feature>
<accession>C7SRV2</accession>
<dbReference type="Pfam" id="PF13505">
    <property type="entry name" value="OMP_b-brl"/>
    <property type="match status" value="1"/>
</dbReference>
<evidence type="ECO:0000256" key="1">
    <source>
        <dbReference type="ARBA" id="ARBA00022729"/>
    </source>
</evidence>
<protein>
    <recommendedName>
        <fullName evidence="3">Outer membrane protein beta-barrel domain-containing protein</fullName>
    </recommendedName>
</protein>
<proteinExistence type="predicted"/>